<reference evidence="2" key="1">
    <citation type="submission" date="2023-06" db="EMBL/GenBank/DDBJ databases">
        <title>Reference genome for the Northern bat (Eptesicus nilssonii), a most northern bat species.</title>
        <authorList>
            <person name="Laine V.N."/>
            <person name="Pulliainen A.T."/>
            <person name="Lilley T.M."/>
        </authorList>
    </citation>
    <scope>NUCLEOTIDE SEQUENCE</scope>
    <source>
        <strain evidence="2">BLF_Eptnil</strain>
        <tissue evidence="2">Kidney</tissue>
    </source>
</reference>
<evidence type="ECO:0000313" key="3">
    <source>
        <dbReference type="Proteomes" id="UP001177744"/>
    </source>
</evidence>
<dbReference type="EMBL" id="JAULJE010000017">
    <property type="protein sequence ID" value="KAK1333123.1"/>
    <property type="molecule type" value="Genomic_DNA"/>
</dbReference>
<feature type="domain" description="DDE-1" evidence="1">
    <location>
        <begin position="1"/>
        <end position="51"/>
    </location>
</feature>
<dbReference type="AlphaFoldDB" id="A0AA40HKX3"/>
<name>A0AA40HKX3_CNENI</name>
<feature type="non-terminal residue" evidence="2">
    <location>
        <position position="292"/>
    </location>
</feature>
<gene>
    <name evidence="2" type="ORF">QTO34_006660</name>
</gene>
<evidence type="ECO:0000313" key="2">
    <source>
        <dbReference type="EMBL" id="KAK1333123.1"/>
    </source>
</evidence>
<evidence type="ECO:0000259" key="1">
    <source>
        <dbReference type="Pfam" id="PF03184"/>
    </source>
</evidence>
<dbReference type="InterPro" id="IPR004875">
    <property type="entry name" value="DDE_SF_endonuclease_dom"/>
</dbReference>
<dbReference type="GO" id="GO:0003676">
    <property type="term" value="F:nucleic acid binding"/>
    <property type="evidence" value="ECO:0007669"/>
    <property type="project" value="InterPro"/>
</dbReference>
<accession>A0AA40HKX3</accession>
<organism evidence="2 3">
    <name type="scientific">Cnephaeus nilssonii</name>
    <name type="common">Northern bat</name>
    <name type="synonym">Eptesicus nilssonii</name>
    <dbReference type="NCBI Taxonomy" id="3371016"/>
    <lineage>
        <taxon>Eukaryota</taxon>
        <taxon>Metazoa</taxon>
        <taxon>Chordata</taxon>
        <taxon>Craniata</taxon>
        <taxon>Vertebrata</taxon>
        <taxon>Euteleostomi</taxon>
        <taxon>Mammalia</taxon>
        <taxon>Eutheria</taxon>
        <taxon>Laurasiatheria</taxon>
        <taxon>Chiroptera</taxon>
        <taxon>Yangochiroptera</taxon>
        <taxon>Vespertilionidae</taxon>
        <taxon>Cnephaeus</taxon>
    </lineage>
</organism>
<proteinExistence type="predicted"/>
<comment type="caution">
    <text evidence="2">The sequence shown here is derived from an EMBL/GenBank/DDBJ whole genome shotgun (WGS) entry which is preliminary data.</text>
</comment>
<dbReference type="Pfam" id="PF03184">
    <property type="entry name" value="DDE_1"/>
    <property type="match status" value="1"/>
</dbReference>
<sequence length="292" mass="32387">MLIYQSENPRALKNDATSTLPVRYKWNHKTYMTAHLFTTWLTEYFKPTVETYCSEQKSPVNAPGHPRALMELNTFSKAIVAMDSDSSEGSGKSILKTFWTGITIQNAICGVQDFSGGSNYRCGRNSKRTKLEGEPEHVPELLQSHDKSLRDECCFLEMSKESDLLRWNLLLNCHSQPNLQQPGPSSVNSRQYGGKTLHQQNDYNLLKAPMIHLEQCRGLKVIYGVSGVPSAVRPQHPSPDGLVSPNCPPLLASLPPTALSCQPDLPLNASASDPTTMALSRMKSDIQKTVDP</sequence>
<protein>
    <recommendedName>
        <fullName evidence="1">DDE-1 domain-containing protein</fullName>
    </recommendedName>
</protein>
<dbReference type="Proteomes" id="UP001177744">
    <property type="component" value="Unassembled WGS sequence"/>
</dbReference>
<keyword evidence="3" id="KW-1185">Reference proteome</keyword>